<reference evidence="1" key="1">
    <citation type="journal article" date="2018" name="Genome Biol.">
        <title>SKESA: strategic k-mer extension for scrupulous assemblies.</title>
        <authorList>
            <person name="Souvorov A."/>
            <person name="Agarwala R."/>
            <person name="Lipman D.J."/>
        </authorList>
    </citation>
    <scope>NUCLEOTIDE SEQUENCE</scope>
    <source>
        <strain evidence="1">CAVp300</strain>
    </source>
</reference>
<organism evidence="1 2">
    <name type="scientific">Kluyvera intermedia</name>
    <name type="common">Enterobacter intermedius</name>
    <dbReference type="NCBI Taxonomy" id="61648"/>
    <lineage>
        <taxon>Bacteria</taxon>
        <taxon>Pseudomonadati</taxon>
        <taxon>Pseudomonadota</taxon>
        <taxon>Gammaproteobacteria</taxon>
        <taxon>Enterobacterales</taxon>
        <taxon>Enterobacteriaceae</taxon>
        <taxon>Kluyvera</taxon>
    </lineage>
</organism>
<protein>
    <submittedName>
        <fullName evidence="1">Uncharacterized protein</fullName>
    </submittedName>
</protein>
<gene>
    <name evidence="1" type="ORF">I8531_001902</name>
</gene>
<evidence type="ECO:0000313" key="2">
    <source>
        <dbReference type="Proteomes" id="UP000867740"/>
    </source>
</evidence>
<evidence type="ECO:0000313" key="1">
    <source>
        <dbReference type="EMBL" id="HAT3581611.1"/>
    </source>
</evidence>
<accession>A0A9P3T7K4</accession>
<dbReference type="Proteomes" id="UP000867740">
    <property type="component" value="Unassembled WGS sequence"/>
</dbReference>
<name>A0A9P3T7K4_KLUIN</name>
<reference evidence="1" key="2">
    <citation type="submission" date="2020-10" db="EMBL/GenBank/DDBJ databases">
        <authorList>
            <consortium name="NCBI Pathogen Detection Project"/>
        </authorList>
    </citation>
    <scope>NUCLEOTIDE SEQUENCE</scope>
    <source>
        <strain evidence="1">CAVp300</strain>
    </source>
</reference>
<dbReference type="EMBL" id="DACSUM010000012">
    <property type="protein sequence ID" value="HAT3581611.1"/>
    <property type="molecule type" value="Genomic_DNA"/>
</dbReference>
<proteinExistence type="predicted"/>
<dbReference type="AlphaFoldDB" id="A0A9P3T7K4"/>
<sequence length="278" mass="32308">MPEIDNISHANTRPMDPNGAVHVHQVKITQTKRYDVMIAYGGHGGAEMLKAAEFKRKRLLEKNPKSVIPAPKIFRSQQEFKDIWTSIFNDLQLRNKSGMYTYELYEIHIFAHSDPDQIIIRKGEHINKTVIQSLEKLRWSPELGHLVLHSCRSGRFEDDNLTQRNSEECIARDFSSYQPAYVIGQMVYASFNYGPQPQDWKYRATVNDKIAIDVLGMNELVLWGYKSGDAIKERFSNDVEYKTLFGGQLWPCRKYRNGEKIDRKVAQNQFNDDDLNFI</sequence>
<dbReference type="RefSeq" id="WP_047369020.1">
    <property type="nucleotide sequence ID" value="NZ_CABMNU010000005.1"/>
</dbReference>
<comment type="caution">
    <text evidence="1">The sequence shown here is derived from an EMBL/GenBank/DDBJ whole genome shotgun (WGS) entry which is preliminary data.</text>
</comment>